<dbReference type="GO" id="GO:0005737">
    <property type="term" value="C:cytoplasm"/>
    <property type="evidence" value="ECO:0007669"/>
    <property type="project" value="UniProtKB-SubCell"/>
</dbReference>
<keyword evidence="8" id="KW-0479">Metal-binding</keyword>
<dbReference type="PANTHER" id="PTHR11963">
    <property type="entry name" value="LEUCINE AMINOPEPTIDASE-RELATED"/>
    <property type="match status" value="1"/>
</dbReference>
<dbReference type="NCBIfam" id="NF002074">
    <property type="entry name" value="PRK00913.1-4"/>
    <property type="match status" value="1"/>
</dbReference>
<feature type="binding site" evidence="8">
    <location>
        <position position="297"/>
    </location>
    <ligand>
        <name>Mn(2+)</name>
        <dbReference type="ChEBI" id="CHEBI:29035"/>
        <label>2</label>
    </ligand>
</feature>
<dbReference type="NCBIfam" id="NF002083">
    <property type="entry name" value="PRK00913.3-5"/>
    <property type="match status" value="1"/>
</dbReference>
<dbReference type="PRINTS" id="PR00481">
    <property type="entry name" value="LAMNOPPTDASE"/>
</dbReference>
<dbReference type="Gene3D" id="3.40.630.10">
    <property type="entry name" value="Zn peptidases"/>
    <property type="match status" value="1"/>
</dbReference>
<feature type="binding site" evidence="8">
    <location>
        <position position="358"/>
    </location>
    <ligand>
        <name>Mn(2+)</name>
        <dbReference type="ChEBI" id="CHEBI:29035"/>
        <label>1</label>
    </ligand>
</feature>
<feature type="binding site" evidence="8">
    <location>
        <position position="358"/>
    </location>
    <ligand>
        <name>Mn(2+)</name>
        <dbReference type="ChEBI" id="CHEBI:29035"/>
        <label>2</label>
    </ligand>
</feature>
<feature type="binding site" evidence="8">
    <location>
        <position position="356"/>
    </location>
    <ligand>
        <name>Mn(2+)</name>
        <dbReference type="ChEBI" id="CHEBI:29035"/>
        <label>1</label>
    </ligand>
</feature>
<dbReference type="InterPro" id="IPR043472">
    <property type="entry name" value="Macro_dom-like"/>
</dbReference>
<dbReference type="STRING" id="156889.Mmc1_2676"/>
<keyword evidence="11" id="KW-1185">Reference proteome</keyword>
<feature type="domain" description="Cytosol aminopeptidase" evidence="9">
    <location>
        <begin position="354"/>
        <end position="361"/>
    </location>
</feature>
<keyword evidence="5 8" id="KW-0645">Protease</keyword>
<dbReference type="Pfam" id="PF02789">
    <property type="entry name" value="Peptidase_M17_N"/>
    <property type="match status" value="1"/>
</dbReference>
<feature type="active site" evidence="8">
    <location>
        <position position="360"/>
    </location>
</feature>
<dbReference type="EMBL" id="CP000471">
    <property type="protein sequence ID" value="ABK45172.1"/>
    <property type="molecule type" value="Genomic_DNA"/>
</dbReference>
<dbReference type="EC" id="3.4.11.10" evidence="8"/>
<dbReference type="Proteomes" id="UP000002586">
    <property type="component" value="Chromosome"/>
</dbReference>
<sequence length="511" mass="54370">MTEHAFQVVSETSTPDSWQADALIIGVFGGDKPKMQEGLTDLDKKVVKVIKQAIKAGWCKGKLGETLPLPMPDGSGLSVARLLLLGLGKPEELDAETLRQAGGHLVKACDSHSIESAITLMSDLAMAQVESARALYTLLEGVWLGRYRFEQYRSADDEPVTRLQKLCCATSKKMADETQTVLDKVAAAAAGVWFCRDLCNQPGNVLTPKTLADEAVKLGEGDAIKTTVMDVTRLRRKGMNGILAVGQGSDTPPRMIVMEYRKGGDKPLLAVVGKAITFDSGGISLKPGANMDHMKYDMSGGGAVFGLMKALAQLNWPVNVVGVVPTAENMPDGKAQRPGDVITMSNGKTVEVLNTDAEGRLILADALHYACGLKPAAVVDLATLTGACVVALGHHASGLLGNDDALQTELEAAGISSGERVWRLPLFKEYQEQIKSKVADIQNIGEKGAGTITAACFLSRFVEEGIPWAHLDIAGTAWGVPGKSYIGEGSTGSSVRLLLQWVERRMAASEA</sequence>
<dbReference type="KEGG" id="mgm:Mmc1_2676"/>
<dbReference type="SUPFAM" id="SSF52949">
    <property type="entry name" value="Macro domain-like"/>
    <property type="match status" value="1"/>
</dbReference>
<evidence type="ECO:0000313" key="11">
    <source>
        <dbReference type="Proteomes" id="UP000002586"/>
    </source>
</evidence>
<dbReference type="RefSeq" id="WP_011714271.1">
    <property type="nucleotide sequence ID" value="NC_008576.1"/>
</dbReference>
<dbReference type="GO" id="GO:0070006">
    <property type="term" value="F:metalloaminopeptidase activity"/>
    <property type="evidence" value="ECO:0007669"/>
    <property type="project" value="InterPro"/>
</dbReference>
<dbReference type="Gene3D" id="3.40.220.10">
    <property type="entry name" value="Leucine Aminopeptidase, subunit E, domain 1"/>
    <property type="match status" value="1"/>
</dbReference>
<comment type="similarity">
    <text evidence="3 8">Belongs to the peptidase M17 family.</text>
</comment>
<comment type="function">
    <text evidence="8">Presumably involved in the processing and regular turnover of intracellular proteins. Catalyzes the removal of unsubstituted N-terminal amino acids from various peptides.</text>
</comment>
<dbReference type="SUPFAM" id="SSF53187">
    <property type="entry name" value="Zn-dependent exopeptidases"/>
    <property type="match status" value="1"/>
</dbReference>
<evidence type="ECO:0000256" key="3">
    <source>
        <dbReference type="ARBA" id="ARBA00009528"/>
    </source>
</evidence>
<evidence type="ECO:0000313" key="10">
    <source>
        <dbReference type="EMBL" id="ABK45172.1"/>
    </source>
</evidence>
<dbReference type="GO" id="GO:0006508">
    <property type="term" value="P:proteolysis"/>
    <property type="evidence" value="ECO:0007669"/>
    <property type="project" value="UniProtKB-KW"/>
</dbReference>
<gene>
    <name evidence="8" type="primary">pepA</name>
    <name evidence="10" type="ordered locus">Mmc1_2676</name>
</gene>
<reference evidence="11" key="1">
    <citation type="journal article" date="2009" name="Appl. Environ. Microbiol.">
        <title>Complete genome sequence of the chemolithoautotrophic marine magnetotactic coccus strain MC-1.</title>
        <authorList>
            <person name="Schubbe S."/>
            <person name="Williams T.J."/>
            <person name="Xie G."/>
            <person name="Kiss H.E."/>
            <person name="Brettin T.S."/>
            <person name="Martinez D."/>
            <person name="Ross C.A."/>
            <person name="Schuler D."/>
            <person name="Cox B.L."/>
            <person name="Nealson K.H."/>
            <person name="Bazylinski D.A."/>
        </authorList>
    </citation>
    <scope>NUCLEOTIDE SEQUENCE [LARGE SCALE GENOMIC DNA]</scope>
    <source>
        <strain evidence="11">ATCC BAA-1437 / JCM 17883 / MC-1</strain>
    </source>
</reference>
<dbReference type="GO" id="GO:0030145">
    <property type="term" value="F:manganese ion binding"/>
    <property type="evidence" value="ECO:0007669"/>
    <property type="project" value="UniProtKB-UniRule"/>
</dbReference>
<comment type="subcellular location">
    <subcellularLocation>
        <location evidence="8">Cytoplasm</location>
    </subcellularLocation>
</comment>
<dbReference type="PROSITE" id="PS00631">
    <property type="entry name" value="CYTOSOL_AP"/>
    <property type="match status" value="1"/>
</dbReference>
<protein>
    <recommendedName>
        <fullName evidence="8">Probable cytosol aminopeptidase</fullName>
        <ecNumber evidence="8">3.4.11.1</ecNumber>
    </recommendedName>
    <alternativeName>
        <fullName evidence="8">Leucine aminopeptidase</fullName>
        <shortName evidence="8">LAP</shortName>
        <ecNumber evidence="8">3.4.11.10</ecNumber>
    </alternativeName>
    <alternativeName>
        <fullName evidence="8">Leucyl aminopeptidase</fullName>
    </alternativeName>
</protein>
<keyword evidence="8" id="KW-0963">Cytoplasm</keyword>
<evidence type="ECO:0000256" key="1">
    <source>
        <dbReference type="ARBA" id="ARBA00000135"/>
    </source>
</evidence>
<dbReference type="HOGENOM" id="CLU_013734_2_2_5"/>
<name>A0LB29_MAGMM</name>
<keyword evidence="7 8" id="KW-0464">Manganese</keyword>
<organism evidence="10 11">
    <name type="scientific">Magnetococcus marinus (strain ATCC BAA-1437 / JCM 17883 / MC-1)</name>
    <dbReference type="NCBI Taxonomy" id="156889"/>
    <lineage>
        <taxon>Bacteria</taxon>
        <taxon>Pseudomonadati</taxon>
        <taxon>Pseudomonadota</taxon>
        <taxon>Magnetococcia</taxon>
        <taxon>Magnetococcales</taxon>
        <taxon>Magnetococcaceae</taxon>
        <taxon>Magnetococcus</taxon>
    </lineage>
</organism>
<accession>A0LB29</accession>
<keyword evidence="4 8" id="KW-0031">Aminopeptidase</keyword>
<evidence type="ECO:0000256" key="6">
    <source>
        <dbReference type="ARBA" id="ARBA00022801"/>
    </source>
</evidence>
<dbReference type="InterPro" id="IPR023042">
    <property type="entry name" value="Peptidase_M17_leu_NH2_pept"/>
</dbReference>
<proteinExistence type="inferred from homology"/>
<evidence type="ECO:0000256" key="5">
    <source>
        <dbReference type="ARBA" id="ARBA00022670"/>
    </source>
</evidence>
<reference evidence="10 11" key="2">
    <citation type="journal article" date="2012" name="Int. J. Syst. Evol. Microbiol.">
        <title>Magnetococcus marinus gen. nov., sp. nov., a marine, magnetotactic bacterium that represents a novel lineage (Magnetococcaceae fam. nov.; Magnetococcales ord. nov.) at the base of the Alphaproteobacteria.</title>
        <authorList>
            <person name="Bazylinski D.A."/>
            <person name="Williams T.J."/>
            <person name="Lefevre C.T."/>
            <person name="Berg R.J."/>
            <person name="Zhang C.L."/>
            <person name="Bowser S.S."/>
            <person name="Dean A.J."/>
            <person name="Beveridge T.J."/>
        </authorList>
    </citation>
    <scope>NUCLEOTIDE SEQUENCE [LARGE SCALE GENOMIC DNA]</scope>
    <source>
        <strain evidence="11">ATCC BAA-1437 / JCM 17883 / MC-1</strain>
    </source>
</reference>
<dbReference type="eggNOG" id="COG0260">
    <property type="taxonomic scope" value="Bacteria"/>
</dbReference>
<dbReference type="AlphaFoldDB" id="A0LB29"/>
<dbReference type="HAMAP" id="MF_00181">
    <property type="entry name" value="Cytosol_peptidase_M17"/>
    <property type="match status" value="1"/>
</dbReference>
<evidence type="ECO:0000259" key="9">
    <source>
        <dbReference type="PROSITE" id="PS00631"/>
    </source>
</evidence>
<evidence type="ECO:0000256" key="2">
    <source>
        <dbReference type="ARBA" id="ARBA00000967"/>
    </source>
</evidence>
<comment type="cofactor">
    <cofactor evidence="8">
        <name>Mn(2+)</name>
        <dbReference type="ChEBI" id="CHEBI:29035"/>
    </cofactor>
    <text evidence="8">Binds 2 manganese ions per subunit.</text>
</comment>
<dbReference type="InterPro" id="IPR008283">
    <property type="entry name" value="Peptidase_M17_N"/>
</dbReference>
<comment type="catalytic activity">
    <reaction evidence="1 8">
        <text>Release of an N-terminal amino acid, Xaa-|-Yaa-, in which Xaa is preferably Leu, but may be other amino acids including Pro although not Arg or Lys, and Yaa may be Pro. Amino acid amides and methyl esters are also readily hydrolyzed, but rates on arylamides are exceedingly low.</text>
        <dbReference type="EC" id="3.4.11.1"/>
    </reaction>
</comment>
<evidence type="ECO:0000256" key="7">
    <source>
        <dbReference type="ARBA" id="ARBA00023211"/>
    </source>
</evidence>
<evidence type="ECO:0000256" key="4">
    <source>
        <dbReference type="ARBA" id="ARBA00022438"/>
    </source>
</evidence>
<keyword evidence="6 8" id="KW-0378">Hydrolase</keyword>
<dbReference type="Pfam" id="PF00883">
    <property type="entry name" value="Peptidase_M17"/>
    <property type="match status" value="1"/>
</dbReference>
<evidence type="ECO:0000256" key="8">
    <source>
        <dbReference type="HAMAP-Rule" id="MF_00181"/>
    </source>
</evidence>
<feature type="binding site" evidence="8">
    <location>
        <position position="279"/>
    </location>
    <ligand>
        <name>Mn(2+)</name>
        <dbReference type="ChEBI" id="CHEBI:29035"/>
        <label>2</label>
    </ligand>
</feature>
<feature type="active site" evidence="8">
    <location>
        <position position="286"/>
    </location>
</feature>
<dbReference type="NCBIfam" id="NF002077">
    <property type="entry name" value="PRK00913.2-4"/>
    <property type="match status" value="1"/>
</dbReference>
<feature type="binding site" evidence="8">
    <location>
        <position position="274"/>
    </location>
    <ligand>
        <name>Mn(2+)</name>
        <dbReference type="ChEBI" id="CHEBI:29035"/>
        <label>2</label>
    </ligand>
</feature>
<comment type="catalytic activity">
    <reaction evidence="2 8">
        <text>Release of an N-terminal amino acid, preferentially leucine, but not glutamic or aspartic acids.</text>
        <dbReference type="EC" id="3.4.11.10"/>
    </reaction>
</comment>
<feature type="binding site" evidence="8">
    <location>
        <position position="279"/>
    </location>
    <ligand>
        <name>Mn(2+)</name>
        <dbReference type="ChEBI" id="CHEBI:29035"/>
        <label>1</label>
    </ligand>
</feature>
<dbReference type="CDD" id="cd00433">
    <property type="entry name" value="Peptidase_M17"/>
    <property type="match status" value="1"/>
</dbReference>
<dbReference type="InterPro" id="IPR011356">
    <property type="entry name" value="Leucine_aapep/pepB"/>
</dbReference>
<dbReference type="EC" id="3.4.11.1" evidence="8"/>
<dbReference type="OrthoDB" id="9809354at2"/>
<dbReference type="InterPro" id="IPR000819">
    <property type="entry name" value="Peptidase_M17_C"/>
</dbReference>
<dbReference type="NCBIfam" id="NF002073">
    <property type="entry name" value="PRK00913.1-2"/>
    <property type="match status" value="1"/>
</dbReference>
<dbReference type="PANTHER" id="PTHR11963:SF23">
    <property type="entry name" value="CYTOSOL AMINOPEPTIDASE"/>
    <property type="match status" value="1"/>
</dbReference>